<gene>
    <name evidence="1" type="ORF">BDFB_012844</name>
</gene>
<accession>A0A482W6V0</accession>
<evidence type="ECO:0000313" key="2">
    <source>
        <dbReference type="Proteomes" id="UP000292052"/>
    </source>
</evidence>
<protein>
    <submittedName>
        <fullName evidence="1">Uncharacterized protein</fullName>
    </submittedName>
</protein>
<keyword evidence="2" id="KW-1185">Reference proteome</keyword>
<reference evidence="1 2" key="1">
    <citation type="submission" date="2017-03" db="EMBL/GenBank/DDBJ databases">
        <title>Genome of the blue death feigning beetle - Asbolus verrucosus.</title>
        <authorList>
            <person name="Rider S.D."/>
        </authorList>
    </citation>
    <scope>NUCLEOTIDE SEQUENCE [LARGE SCALE GENOMIC DNA]</scope>
    <source>
        <strain evidence="1">Butters</strain>
        <tissue evidence="1">Head and leg muscle</tissue>
    </source>
</reference>
<dbReference type="OrthoDB" id="10321539at2759"/>
<dbReference type="Proteomes" id="UP000292052">
    <property type="component" value="Unassembled WGS sequence"/>
</dbReference>
<name>A0A482W6V0_ASBVE</name>
<comment type="caution">
    <text evidence="1">The sequence shown here is derived from an EMBL/GenBank/DDBJ whole genome shotgun (WGS) entry which is preliminary data.</text>
</comment>
<evidence type="ECO:0000313" key="1">
    <source>
        <dbReference type="EMBL" id="RZC40447.1"/>
    </source>
</evidence>
<proteinExistence type="predicted"/>
<organism evidence="1 2">
    <name type="scientific">Asbolus verrucosus</name>
    <name type="common">Desert ironclad beetle</name>
    <dbReference type="NCBI Taxonomy" id="1661398"/>
    <lineage>
        <taxon>Eukaryota</taxon>
        <taxon>Metazoa</taxon>
        <taxon>Ecdysozoa</taxon>
        <taxon>Arthropoda</taxon>
        <taxon>Hexapoda</taxon>
        <taxon>Insecta</taxon>
        <taxon>Pterygota</taxon>
        <taxon>Neoptera</taxon>
        <taxon>Endopterygota</taxon>
        <taxon>Coleoptera</taxon>
        <taxon>Polyphaga</taxon>
        <taxon>Cucujiformia</taxon>
        <taxon>Tenebrionidae</taxon>
        <taxon>Pimeliinae</taxon>
        <taxon>Asbolus</taxon>
    </lineage>
</organism>
<sequence length="133" mass="15213">MNSYSKDTAANLLRSSIKIKAKTNVANKGNNKHLINGRVHATECGAGFSTNIDVIRPDVTQSHVQRKCVTGRHVNGMLVEETKPDIPQPVRFRHPFRNYTERSQDRCYRAAYCSREGWRMGRFSSKYSNEEHS</sequence>
<dbReference type="AlphaFoldDB" id="A0A482W6V0"/>
<dbReference type="EMBL" id="QDEB01026071">
    <property type="protein sequence ID" value="RZC40447.1"/>
    <property type="molecule type" value="Genomic_DNA"/>
</dbReference>